<feature type="signal peptide" evidence="1">
    <location>
        <begin position="1"/>
        <end position="19"/>
    </location>
</feature>
<accession>E4U0J5</accession>
<protein>
    <submittedName>
        <fullName evidence="2">Uncharacterized protein</fullName>
    </submittedName>
</protein>
<feature type="chain" id="PRO_5003190119" evidence="1">
    <location>
        <begin position="20"/>
        <end position="134"/>
    </location>
</feature>
<dbReference type="EMBL" id="CP002355">
    <property type="protein sequence ID" value="ADR34312.1"/>
    <property type="molecule type" value="Genomic_DNA"/>
</dbReference>
<keyword evidence="3" id="KW-1185">Reference proteome</keyword>
<evidence type="ECO:0000313" key="2">
    <source>
        <dbReference type="EMBL" id="ADR34312.1"/>
    </source>
</evidence>
<dbReference type="STRING" id="709032.Sulku_1651"/>
<evidence type="ECO:0000313" key="3">
    <source>
        <dbReference type="Proteomes" id="UP000008721"/>
    </source>
</evidence>
<dbReference type="AlphaFoldDB" id="E4U0J5"/>
<gene>
    <name evidence="2" type="ordered locus">Sulku_1651</name>
</gene>
<reference evidence="2 3" key="1">
    <citation type="journal article" date="2012" name="Stand. Genomic Sci.">
        <title>Complete genome sequence of the sulfur compounds oxidizing chemolithoautotroph Sulfuricurvum kujiense type strain (YK-1(T)).</title>
        <authorList>
            <person name="Han C."/>
            <person name="Kotsyurbenko O."/>
            <person name="Chertkov O."/>
            <person name="Held B."/>
            <person name="Lapidus A."/>
            <person name="Nolan M."/>
            <person name="Lucas S."/>
            <person name="Hammon N."/>
            <person name="Deshpande S."/>
            <person name="Cheng J.F."/>
            <person name="Tapia R."/>
            <person name="Goodwin L.A."/>
            <person name="Pitluck S."/>
            <person name="Liolios K."/>
            <person name="Pagani I."/>
            <person name="Ivanova N."/>
            <person name="Mavromatis K."/>
            <person name="Mikhailova N."/>
            <person name="Pati A."/>
            <person name="Chen A."/>
            <person name="Palaniappan K."/>
            <person name="Land M."/>
            <person name="Hauser L."/>
            <person name="Chang Y.J."/>
            <person name="Jeffries C.D."/>
            <person name="Brambilla E.M."/>
            <person name="Rohde M."/>
            <person name="Spring S."/>
            <person name="Sikorski J."/>
            <person name="Goker M."/>
            <person name="Woyke T."/>
            <person name="Bristow J."/>
            <person name="Eisen J.A."/>
            <person name="Markowitz V."/>
            <person name="Hugenholtz P."/>
            <person name="Kyrpides N.C."/>
            <person name="Klenk H.P."/>
            <person name="Detter J.C."/>
        </authorList>
    </citation>
    <scope>NUCLEOTIDE SEQUENCE [LARGE SCALE GENOMIC DNA]</scope>
    <source>
        <strain evidence="3">ATCC BAA-921 / DSM 16994 / JCM 11577 / YK-1</strain>
    </source>
</reference>
<evidence type="ECO:0000256" key="1">
    <source>
        <dbReference type="SAM" id="SignalP"/>
    </source>
</evidence>
<name>E4U0J5_SULKY</name>
<sequence>MMFRRLVLAAFLLFCSVHAAELSTMDAFRSKVLTSAVSFYFTARGYGKVDNITVDTTKKTLAFTLMPEGEKQPLSVAIGSYMTLTVDKEEYLILQKVQTNRTWLNRIFADHMEEGIKVPLGSVSKGAGSLLLKL</sequence>
<dbReference type="RefSeq" id="WP_013460509.1">
    <property type="nucleotide sequence ID" value="NC_014762.1"/>
</dbReference>
<proteinExistence type="predicted"/>
<dbReference type="Proteomes" id="UP000008721">
    <property type="component" value="Chromosome"/>
</dbReference>
<dbReference type="HOGENOM" id="CLU_1895124_0_0_7"/>
<keyword evidence="1" id="KW-0732">Signal</keyword>
<organism evidence="2 3">
    <name type="scientific">Sulfuricurvum kujiense (strain ATCC BAA-921 / DSM 16994 / JCM 11577 / YK-1)</name>
    <dbReference type="NCBI Taxonomy" id="709032"/>
    <lineage>
        <taxon>Bacteria</taxon>
        <taxon>Pseudomonadati</taxon>
        <taxon>Campylobacterota</taxon>
        <taxon>Epsilonproteobacteria</taxon>
        <taxon>Campylobacterales</taxon>
        <taxon>Sulfurimonadaceae</taxon>
        <taxon>Sulfuricurvum</taxon>
    </lineage>
</organism>
<dbReference type="eggNOG" id="ENOG503382A">
    <property type="taxonomic scope" value="Bacteria"/>
</dbReference>
<dbReference type="KEGG" id="sku:Sulku_1651"/>